<dbReference type="EMBL" id="FNKM01000002">
    <property type="protein sequence ID" value="SDR19686.1"/>
    <property type="molecule type" value="Genomic_DNA"/>
</dbReference>
<proteinExistence type="predicted"/>
<reference evidence="1 3" key="1">
    <citation type="submission" date="2016-10" db="EMBL/GenBank/DDBJ databases">
        <authorList>
            <person name="Varghese N."/>
            <person name="Submissions S."/>
        </authorList>
    </citation>
    <scope>NUCLEOTIDE SEQUENCE [LARGE SCALE GENOMIC DNA]</scope>
    <source>
        <strain evidence="1 3">BS2976</strain>
    </source>
</reference>
<keyword evidence="3" id="KW-1185">Reference proteome</keyword>
<organism evidence="2 4">
    <name type="scientific">Pseudomonas grimontii</name>
    <dbReference type="NCBI Taxonomy" id="129847"/>
    <lineage>
        <taxon>Bacteria</taxon>
        <taxon>Pseudomonadati</taxon>
        <taxon>Pseudomonadota</taxon>
        <taxon>Gammaproteobacteria</taxon>
        <taxon>Pseudomonadales</taxon>
        <taxon>Pseudomonadaceae</taxon>
        <taxon>Pseudomonas</taxon>
    </lineage>
</organism>
<comment type="caution">
    <text evidence="2">The sequence shown here is derived from an EMBL/GenBank/DDBJ whole genome shotgun (WGS) entry which is preliminary data.</text>
</comment>
<evidence type="ECO:0000313" key="4">
    <source>
        <dbReference type="Proteomes" id="UP000317267"/>
    </source>
</evidence>
<accession>A0A1H1H3M4</accession>
<gene>
    <name evidence="2" type="ORF">FIV39_11340</name>
    <name evidence="1" type="ORF">SAMN04490186_3929</name>
</gene>
<dbReference type="Proteomes" id="UP000317267">
    <property type="component" value="Unassembled WGS sequence"/>
</dbReference>
<name>A0A1H1H3M4_9PSED</name>
<dbReference type="AlphaFoldDB" id="A0A1H1H3M4"/>
<evidence type="ECO:0000313" key="3">
    <source>
        <dbReference type="Proteomes" id="UP000198740"/>
    </source>
</evidence>
<dbReference type="OrthoDB" id="6904615at2"/>
<dbReference type="Pfam" id="PF07867">
    <property type="entry name" value="DUF1654"/>
    <property type="match status" value="1"/>
</dbReference>
<dbReference type="InterPro" id="IPR012449">
    <property type="entry name" value="Phage_F116_Orf28"/>
</dbReference>
<reference evidence="2 4" key="2">
    <citation type="submission" date="2019-06" db="EMBL/GenBank/DDBJ databases">
        <title>Pseudomonas bimorpha sp. nov. isolated from bovine raw milk and skim milk concentrate.</title>
        <authorList>
            <person name="Hofmann K."/>
            <person name="Huptas C."/>
            <person name="Doll E."/>
            <person name="Scherer S."/>
            <person name="Wenning M."/>
        </authorList>
    </citation>
    <scope>NUCLEOTIDE SEQUENCE [LARGE SCALE GENOMIC DNA]</scope>
    <source>
        <strain evidence="2 4">DSM 17515</strain>
    </source>
</reference>
<protein>
    <submittedName>
        <fullName evidence="2">DUF1654 domain-containing protein</fullName>
    </submittedName>
</protein>
<dbReference type="EMBL" id="VFES01000005">
    <property type="protein sequence ID" value="TWR67278.1"/>
    <property type="molecule type" value="Genomic_DNA"/>
</dbReference>
<sequence>MQSPAFTTSKPPSSYESTGRRLQALIASPGVQKYQAVTVCRLEHEAPEDWQRLLDEISETAGVRVETLEGGAVRIGWREYCDA</sequence>
<evidence type="ECO:0000313" key="1">
    <source>
        <dbReference type="EMBL" id="SDR19686.1"/>
    </source>
</evidence>
<dbReference type="RefSeq" id="WP_090403837.1">
    <property type="nucleotide sequence ID" value="NZ_VFES01000005.1"/>
</dbReference>
<dbReference type="Proteomes" id="UP000198740">
    <property type="component" value="Unassembled WGS sequence"/>
</dbReference>
<evidence type="ECO:0000313" key="2">
    <source>
        <dbReference type="EMBL" id="TWR67278.1"/>
    </source>
</evidence>